<protein>
    <submittedName>
        <fullName evidence="2">Putative secreted protein</fullName>
    </submittedName>
</protein>
<dbReference type="EMBL" id="AM039952">
    <property type="protein sequence ID" value="CAJ21700.1"/>
    <property type="molecule type" value="Genomic_DNA"/>
</dbReference>
<dbReference type="KEGG" id="xcv:XCV0069"/>
<evidence type="ECO:0000313" key="2">
    <source>
        <dbReference type="EMBL" id="CAJ21700.1"/>
    </source>
</evidence>
<dbReference type="Proteomes" id="UP000007069">
    <property type="component" value="Chromosome"/>
</dbReference>
<name>Q3BZL3_XANE5</name>
<dbReference type="PROSITE" id="PS51257">
    <property type="entry name" value="PROKAR_LIPOPROTEIN"/>
    <property type="match status" value="1"/>
</dbReference>
<feature type="signal peptide" evidence="1">
    <location>
        <begin position="1"/>
        <end position="23"/>
    </location>
</feature>
<dbReference type="HOGENOM" id="CLU_1531936_0_0_6"/>
<gene>
    <name evidence="2" type="ordered locus">XCV0069</name>
</gene>
<sequence>MRLSKVAMFSVGILCITSLCACAHTPGNPISPLPKEPRAMTTPNTSTVNPTLSAVEIGERFLKLLGGLDSRKDLTIDRVREVTGISLKKVSFPSEGLESYIHGQALSNGWSYLLELTPESRALKQGIGLSFVNEDEGSSSLQGNCVDFEKYRDSLIEMGFLDSPVHGEIGQLQSWRFAKLANDGSGNDIVISLVPQNEAPGSPGRLCVKSIGTLN</sequence>
<accession>Q3BZL3</accession>
<keyword evidence="1" id="KW-0732">Signal</keyword>
<organism evidence="3">
    <name type="scientific">Xanthomonas euvesicatoria pv. vesicatoria (strain 85-10)</name>
    <name type="common">Xanthomonas campestris pv. vesicatoria</name>
    <dbReference type="NCBI Taxonomy" id="316273"/>
    <lineage>
        <taxon>Bacteria</taxon>
        <taxon>Pseudomonadati</taxon>
        <taxon>Pseudomonadota</taxon>
        <taxon>Gammaproteobacteria</taxon>
        <taxon>Lysobacterales</taxon>
        <taxon>Lysobacteraceae</taxon>
        <taxon>Xanthomonas</taxon>
    </lineage>
</organism>
<evidence type="ECO:0000313" key="3">
    <source>
        <dbReference type="Proteomes" id="UP000007069"/>
    </source>
</evidence>
<proteinExistence type="predicted"/>
<feature type="chain" id="PRO_5004224561" evidence="1">
    <location>
        <begin position="24"/>
        <end position="215"/>
    </location>
</feature>
<dbReference type="AlphaFoldDB" id="Q3BZL3"/>
<reference evidence="2 3" key="1">
    <citation type="journal article" date="2005" name="J. Bacteriol.">
        <title>Insights into genome plasticity and pathogenicity of the plant pathogenic Bacterium Xanthomonas campestris pv. vesicatoria revealed by the complete genome sequence.</title>
        <authorList>
            <person name="Thieme F."/>
            <person name="Koebnik R."/>
            <person name="Bekel T."/>
            <person name="Berger C."/>
            <person name="Boch J."/>
            <person name="Buettner D."/>
            <person name="Caldana C."/>
            <person name="Gaigalat L."/>
            <person name="Goesmann A."/>
            <person name="Kay S."/>
            <person name="Kirchner O."/>
            <person name="Lanz C."/>
            <person name="Linke B."/>
            <person name="McHardy A.C."/>
            <person name="Meyer F."/>
            <person name="Mittenhuber G."/>
            <person name="Nies D.H."/>
            <person name="Niesbach-Kloesgen U."/>
            <person name="Patschkowski T."/>
            <person name="Rueckert C."/>
            <person name="Rupp O."/>
            <person name="Schneicker S."/>
            <person name="Schuster S.C."/>
            <person name="Vorhoelter F.J."/>
            <person name="Weber E."/>
            <person name="Puehler A."/>
            <person name="Bonas U."/>
            <person name="Bartels D."/>
            <person name="Kaiser O."/>
        </authorList>
    </citation>
    <scope>NUCLEOTIDE SEQUENCE [LARGE SCALE GENOMIC DNA]</scope>
    <source>
        <strain evidence="2 3">85-10</strain>
    </source>
</reference>
<evidence type="ECO:0000256" key="1">
    <source>
        <dbReference type="SAM" id="SignalP"/>
    </source>
</evidence>